<evidence type="ECO:0000256" key="1">
    <source>
        <dbReference type="SAM" id="MobiDB-lite"/>
    </source>
</evidence>
<organism evidence="3 4">
    <name type="scientific">Hortaea werneckii</name>
    <name type="common">Black yeast</name>
    <name type="synonym">Cladosporium werneckii</name>
    <dbReference type="NCBI Taxonomy" id="91943"/>
    <lineage>
        <taxon>Eukaryota</taxon>
        <taxon>Fungi</taxon>
        <taxon>Dikarya</taxon>
        <taxon>Ascomycota</taxon>
        <taxon>Pezizomycotina</taxon>
        <taxon>Dothideomycetes</taxon>
        <taxon>Dothideomycetidae</taxon>
        <taxon>Mycosphaerellales</taxon>
        <taxon>Teratosphaeriaceae</taxon>
        <taxon>Hortaea</taxon>
    </lineage>
</organism>
<dbReference type="AlphaFoldDB" id="A0A3M7DGT2"/>
<comment type="caution">
    <text evidence="3">The sequence shown here is derived from an EMBL/GenBank/DDBJ whole genome shotgun (WGS) entry which is preliminary data.</text>
</comment>
<reference evidence="3 4" key="1">
    <citation type="journal article" date="2018" name="BMC Genomics">
        <title>Genomic evidence for intraspecific hybridization in a clonal and extremely halotolerant yeast.</title>
        <authorList>
            <person name="Gostincar C."/>
            <person name="Stajich J.E."/>
            <person name="Zupancic J."/>
            <person name="Zalar P."/>
            <person name="Gunde-Cimerman N."/>
        </authorList>
    </citation>
    <scope>NUCLEOTIDE SEQUENCE [LARGE SCALE GENOMIC DNA]</scope>
    <source>
        <strain evidence="3 4">EXF-2682</strain>
    </source>
</reference>
<evidence type="ECO:0000313" key="4">
    <source>
        <dbReference type="Proteomes" id="UP000269276"/>
    </source>
</evidence>
<evidence type="ECO:0000313" key="3">
    <source>
        <dbReference type="EMBL" id="RMY63549.1"/>
    </source>
</evidence>
<accession>A0A3M7DGT2</accession>
<protein>
    <recommendedName>
        <fullName evidence="2">ASX DEUBAD domain-containing protein</fullName>
    </recommendedName>
</protein>
<dbReference type="InterPro" id="IPR028020">
    <property type="entry name" value="ASX_DEUBAD_dom"/>
</dbReference>
<feature type="compositionally biased region" description="Basic and acidic residues" evidence="1">
    <location>
        <begin position="136"/>
        <end position="149"/>
    </location>
</feature>
<gene>
    <name evidence="3" type="ORF">D0863_10465</name>
</gene>
<dbReference type="Pfam" id="PF13919">
    <property type="entry name" value="ASXH"/>
    <property type="match status" value="1"/>
</dbReference>
<feature type="domain" description="ASX DEUBAD" evidence="2">
    <location>
        <begin position="20"/>
        <end position="141"/>
    </location>
</feature>
<dbReference type="EMBL" id="QWIP01000455">
    <property type="protein sequence ID" value="RMY63549.1"/>
    <property type="molecule type" value="Genomic_DNA"/>
</dbReference>
<dbReference type="OrthoDB" id="2289918at2759"/>
<dbReference type="Proteomes" id="UP000269276">
    <property type="component" value="Unassembled WGS sequence"/>
</dbReference>
<sequence length="168" mass="18962">MVTHQNISVTTTAPNGNNMAAQQKRMLTSDKSKLKDVKVSDLSNILATPAAWTSLPLPIRQHLYTLLPAPEPHEPAHDPEISPMQTAYRPYIEEELSQWQLDLGNGLETKKWRDDAMRASQERLEGKYDAWREAHREEWWGKQGGREGVKEDEDGKEGTGDGEGNGDR</sequence>
<name>A0A3M7DGT2_HORWE</name>
<dbReference type="VEuPathDB" id="FungiDB:BTJ68_01763"/>
<feature type="region of interest" description="Disordered" evidence="1">
    <location>
        <begin position="136"/>
        <end position="168"/>
    </location>
</feature>
<evidence type="ECO:0000259" key="2">
    <source>
        <dbReference type="Pfam" id="PF13919"/>
    </source>
</evidence>
<proteinExistence type="predicted"/>